<dbReference type="PATRIC" id="fig|1003181.4.peg.2314"/>
<name>A0A176S3L6_9GAMM</name>
<accession>A0A176S3L6</accession>
<evidence type="ECO:0000313" key="2">
    <source>
        <dbReference type="Proteomes" id="UP000076962"/>
    </source>
</evidence>
<feature type="non-terminal residue" evidence="1">
    <location>
        <position position="63"/>
    </location>
</feature>
<protein>
    <submittedName>
        <fullName evidence="1">Uncharacterized protein</fullName>
    </submittedName>
</protein>
<comment type="caution">
    <text evidence="1">The sequence shown here is derived from an EMBL/GenBank/DDBJ whole genome shotgun (WGS) entry which is preliminary data.</text>
</comment>
<gene>
    <name evidence="1" type="ORF">THIOM_001665</name>
</gene>
<reference evidence="1 2" key="1">
    <citation type="submission" date="2016-05" db="EMBL/GenBank/DDBJ databases">
        <title>Single-cell genome of chain-forming Candidatus Thiomargarita nelsonii and comparison to other large sulfur-oxidizing bacteria.</title>
        <authorList>
            <person name="Winkel M."/>
            <person name="Salman V."/>
            <person name="Woyke T."/>
            <person name="Schulz-Vogt H."/>
            <person name="Richter M."/>
            <person name="Flood B."/>
            <person name="Bailey J."/>
            <person name="Amann R."/>
            <person name="Mussmann M."/>
        </authorList>
    </citation>
    <scope>NUCLEOTIDE SEQUENCE [LARGE SCALE GENOMIC DNA]</scope>
    <source>
        <strain evidence="1 2">THI036</strain>
    </source>
</reference>
<organism evidence="1 2">
    <name type="scientific">Candidatus Thiomargarita nelsonii</name>
    <dbReference type="NCBI Taxonomy" id="1003181"/>
    <lineage>
        <taxon>Bacteria</taxon>
        <taxon>Pseudomonadati</taxon>
        <taxon>Pseudomonadota</taxon>
        <taxon>Gammaproteobacteria</taxon>
        <taxon>Thiotrichales</taxon>
        <taxon>Thiotrichaceae</taxon>
        <taxon>Thiomargarita</taxon>
    </lineage>
</organism>
<dbReference type="Proteomes" id="UP000076962">
    <property type="component" value="Unassembled WGS sequence"/>
</dbReference>
<keyword evidence="2" id="KW-1185">Reference proteome</keyword>
<proteinExistence type="predicted"/>
<evidence type="ECO:0000313" key="1">
    <source>
        <dbReference type="EMBL" id="OAD22527.1"/>
    </source>
</evidence>
<dbReference type="EMBL" id="LUTY01000891">
    <property type="protein sequence ID" value="OAD22527.1"/>
    <property type="molecule type" value="Genomic_DNA"/>
</dbReference>
<dbReference type="AlphaFoldDB" id="A0A176S3L6"/>
<sequence length="63" mass="7471">MAIKRLKSLLDIDELRAKEDCGLAEVWLNGKLLYALILEKRLRIRIGDDWGYLDRERIGSLWR</sequence>